<dbReference type="Proteomes" id="UP000823674">
    <property type="component" value="Chromosome A08"/>
</dbReference>
<feature type="region of interest" description="Disordered" evidence="1">
    <location>
        <begin position="28"/>
        <end position="56"/>
    </location>
</feature>
<feature type="non-terminal residue" evidence="2">
    <location>
        <position position="1"/>
    </location>
</feature>
<proteinExistence type="predicted"/>
<gene>
    <name evidence="2" type="primary">A08p014330.1_BraROA</name>
    <name evidence="2" type="ORF">IGI04_030446</name>
</gene>
<organism evidence="2 3">
    <name type="scientific">Brassica rapa subsp. trilocularis</name>
    <dbReference type="NCBI Taxonomy" id="1813537"/>
    <lineage>
        <taxon>Eukaryota</taxon>
        <taxon>Viridiplantae</taxon>
        <taxon>Streptophyta</taxon>
        <taxon>Embryophyta</taxon>
        <taxon>Tracheophyta</taxon>
        <taxon>Spermatophyta</taxon>
        <taxon>Magnoliopsida</taxon>
        <taxon>eudicotyledons</taxon>
        <taxon>Gunneridae</taxon>
        <taxon>Pentapetalae</taxon>
        <taxon>rosids</taxon>
        <taxon>malvids</taxon>
        <taxon>Brassicales</taxon>
        <taxon>Brassicaceae</taxon>
        <taxon>Brassiceae</taxon>
        <taxon>Brassica</taxon>
    </lineage>
</organism>
<evidence type="ECO:0000256" key="1">
    <source>
        <dbReference type="SAM" id="MobiDB-lite"/>
    </source>
</evidence>
<sequence length="142" mass="16867">KNFKATAITNRTQRVRLKFSKNCYVATDPQTSRSQRSDRPSHSVHSDRPNLLFGRYQRGPGRYVETKLSRTSINGYDPNPCILPYHFSHHSDQSYHRNFTIKTTRTCFCRKENCNKRFMSKDSQRSLKRDYKSTYDFLRMSL</sequence>
<comment type="caution">
    <text evidence="2">The sequence shown here is derived from an EMBL/GenBank/DDBJ whole genome shotgun (WGS) entry which is preliminary data.</text>
</comment>
<feature type="compositionally biased region" description="Basic and acidic residues" evidence="1">
    <location>
        <begin position="35"/>
        <end position="48"/>
    </location>
</feature>
<evidence type="ECO:0000313" key="3">
    <source>
        <dbReference type="Proteomes" id="UP000823674"/>
    </source>
</evidence>
<protein>
    <submittedName>
        <fullName evidence="2">Uncharacterized protein</fullName>
    </submittedName>
</protein>
<accession>A0ABQ7LQQ5</accession>
<name>A0ABQ7LQQ5_BRACM</name>
<evidence type="ECO:0000313" key="2">
    <source>
        <dbReference type="EMBL" id="KAG5388905.1"/>
    </source>
</evidence>
<keyword evidence="3" id="KW-1185">Reference proteome</keyword>
<reference evidence="2 3" key="1">
    <citation type="submission" date="2021-03" db="EMBL/GenBank/DDBJ databases">
        <authorList>
            <person name="King G.J."/>
            <person name="Bancroft I."/>
            <person name="Baten A."/>
            <person name="Bloomfield J."/>
            <person name="Borpatragohain P."/>
            <person name="He Z."/>
            <person name="Irish N."/>
            <person name="Irwin J."/>
            <person name="Liu K."/>
            <person name="Mauleon R.P."/>
            <person name="Moore J."/>
            <person name="Morris R."/>
            <person name="Ostergaard L."/>
            <person name="Wang B."/>
            <person name="Wells R."/>
        </authorList>
    </citation>
    <scope>NUCLEOTIDE SEQUENCE [LARGE SCALE GENOMIC DNA]</scope>
    <source>
        <strain evidence="2">R-o-18</strain>
        <tissue evidence="2">Leaf</tissue>
    </source>
</reference>
<dbReference type="EMBL" id="JADBGQ010000007">
    <property type="protein sequence ID" value="KAG5388905.1"/>
    <property type="molecule type" value="Genomic_DNA"/>
</dbReference>